<reference evidence="3 4" key="1">
    <citation type="submission" date="2019-03" db="EMBL/GenBank/DDBJ databases">
        <title>San Antonio Military Medical Center submission to MRSN (WRAIR), pending publication.</title>
        <authorList>
            <person name="Blyth D.M."/>
            <person name="Mccarthy S.L."/>
            <person name="Schall S.E."/>
            <person name="Stam J.A."/>
            <person name="Ong A.C."/>
            <person name="Mcgann P.T."/>
        </authorList>
    </citation>
    <scope>NUCLEOTIDE SEQUENCE [LARGE SCALE GENOMIC DNA]</scope>
    <source>
        <strain evidence="3 4">MRSN571793</strain>
    </source>
</reference>
<comment type="caution">
    <text evidence="3">The sequence shown here is derived from an EMBL/GenBank/DDBJ whole genome shotgun (WGS) entry which is preliminary data.</text>
</comment>
<dbReference type="PANTHER" id="PTHR32305:SF15">
    <property type="entry name" value="PROTEIN RHSA-RELATED"/>
    <property type="match status" value="1"/>
</dbReference>
<feature type="chain" id="PRO_5021218729" evidence="1">
    <location>
        <begin position="20"/>
        <end position="1144"/>
    </location>
</feature>
<dbReference type="EMBL" id="SOML01000002">
    <property type="protein sequence ID" value="TFD97854.1"/>
    <property type="molecule type" value="Genomic_DNA"/>
</dbReference>
<gene>
    <name evidence="3" type="ORF">E2605_04355</name>
</gene>
<evidence type="ECO:0000313" key="4">
    <source>
        <dbReference type="Proteomes" id="UP000297861"/>
    </source>
</evidence>
<evidence type="ECO:0000256" key="1">
    <source>
        <dbReference type="SAM" id="SignalP"/>
    </source>
</evidence>
<dbReference type="RefSeq" id="WP_134435626.1">
    <property type="nucleotide sequence ID" value="NZ_SOML01000002.1"/>
</dbReference>
<accession>A0A4Y8L6T9</accession>
<dbReference type="Proteomes" id="UP000297861">
    <property type="component" value="Unassembled WGS sequence"/>
</dbReference>
<keyword evidence="1" id="KW-0732">Signal</keyword>
<dbReference type="STRING" id="1121485.GCA_000426485_02605"/>
<dbReference type="Gene3D" id="2.180.10.10">
    <property type="entry name" value="RHS repeat-associated core"/>
    <property type="match status" value="1"/>
</dbReference>
<dbReference type="InterPro" id="IPR045619">
    <property type="entry name" value="DUF6443"/>
</dbReference>
<dbReference type="PANTHER" id="PTHR32305">
    <property type="match status" value="1"/>
</dbReference>
<feature type="signal peptide" evidence="1">
    <location>
        <begin position="1"/>
        <end position="19"/>
    </location>
</feature>
<name>A0A4Y8L6T9_9BACT</name>
<dbReference type="AlphaFoldDB" id="A0A4Y8L6T9"/>
<dbReference type="OrthoDB" id="976756at2"/>
<dbReference type="Pfam" id="PF20041">
    <property type="entry name" value="DUF6443"/>
    <property type="match status" value="1"/>
</dbReference>
<evidence type="ECO:0000313" key="3">
    <source>
        <dbReference type="EMBL" id="TFD97854.1"/>
    </source>
</evidence>
<feature type="domain" description="DUF6443" evidence="2">
    <location>
        <begin position="85"/>
        <end position="203"/>
    </location>
</feature>
<proteinExistence type="predicted"/>
<sequence>MKKQLIIYTALLSSLFVYSQGEVTLSSAYTGGSVTACSKISLKPGFSYKATSGKNISLKVSPSTCDPFEGKDIDAMAAKEQNYIRTKTYLKEDQSRYLDEIQYFDGLGRPIQVVQRGITPGAKDLATYQKYDEVGRESIAWLPGMIDGNNGKFVVESIVADKSKITNADTRPYTEPVYEASPLNRITAQFGPGEAWKSNPAKTEYLANDQTALLSCLLYTVTGTRQAPTLSSPTKYATGELYVTKVTDEDNNPSYEFKDKLGQVVLTRQVAAGVNYDTYYVYDDYGNLCFVLPPLIEGKTDAATLGLYAYQYKYNDRNLCISKKLPGCDWIYYVYDKADRLILTQDGEQRGSNKWSFTKYDDFGRIILTGIAAISGQTHASLQTTYKSVVVKETPNINQSYGYTWSTLSEVTSSSVLTANYYDDIERILSRSTDFKTKLSYSAQSGYGTKHSSDKGLLVGTRVKYTNETGNVAGEITTAMYYDIKGQLIQTQSINHKNGTESEYIAYNFTGQPTQKKHIHKYPGLDDQTETYTYEYDHAGRLLTTTHKLNTGAAVILAQNTYDDLGRLSSTTANNQTALKTNYTYNVRSWTKSISNPLFSQTLYYNDQVKAHSYGDYQPSYTGNISGEEWSIQGEAKRSHRFKYDGLSRLIHSAYNGVVSGGTYNTAYSYDKHGNVLTLVRNSGTKGAIDNLTFKYDGMGNQVKFITDAYTGSSYSNIADFKYNKNNTAPYAYNKNGAMNYDPNKGMTVVYNPLNLPQELLINNETARGKNYYTYTATGVKLKVRHLSDPTLQTVPVTGTSADSKYQVKNTTDYIGNKIYENEVLNKTLIDNGYIEGNNYYFYIKDHLGNNRIVASATGSVVQRNNYYPFGMSFGEETDAEQGKQNFKYNGKELDKEHGLNQYDYAARFMDPSIIRFTSVDPHAENYFSWSPYVYVGNNPMRLVDPDGKDWFVNNDNGNVNYIKGISDLSKLSQEQLDKYKIGDISQYEHLGADNMFGNEIMQKGANLLDRESIFIRADGTAQTFMSHFGYKISERVTVKETETIQYSFAQEKGGTTYSYKSEQIGKTKITYIQPENIDQKQILQLQPTDYTFSRTNEVTYKTTRPIGVYQKPYFIGNKLGSNVAASLNILEASMNIFKGLLGK</sequence>
<dbReference type="NCBIfam" id="TIGR03696">
    <property type="entry name" value="Rhs_assc_core"/>
    <property type="match status" value="1"/>
</dbReference>
<dbReference type="InterPro" id="IPR022385">
    <property type="entry name" value="Rhs_assc_core"/>
</dbReference>
<evidence type="ECO:0000259" key="2">
    <source>
        <dbReference type="Pfam" id="PF20041"/>
    </source>
</evidence>
<organism evidence="3 4">
    <name type="scientific">Dysgonomonas capnocytophagoides</name>
    <dbReference type="NCBI Taxonomy" id="45254"/>
    <lineage>
        <taxon>Bacteria</taxon>
        <taxon>Pseudomonadati</taxon>
        <taxon>Bacteroidota</taxon>
        <taxon>Bacteroidia</taxon>
        <taxon>Bacteroidales</taxon>
        <taxon>Dysgonomonadaceae</taxon>
        <taxon>Dysgonomonas</taxon>
    </lineage>
</organism>
<protein>
    <submittedName>
        <fullName evidence="3">RHS repeat-associated core domain-containing protein</fullName>
    </submittedName>
</protein>
<dbReference type="InterPro" id="IPR050708">
    <property type="entry name" value="T6SS_VgrG/RHS"/>
</dbReference>
<keyword evidence="4" id="KW-1185">Reference proteome</keyword>